<protein>
    <submittedName>
        <fullName evidence="5">TetR/AcrR family transcriptional regulator</fullName>
    </submittedName>
</protein>
<feature type="domain" description="HTH tetR-type" evidence="4">
    <location>
        <begin position="24"/>
        <end position="84"/>
    </location>
</feature>
<evidence type="ECO:0000256" key="3">
    <source>
        <dbReference type="SAM" id="MobiDB-lite"/>
    </source>
</evidence>
<evidence type="ECO:0000259" key="4">
    <source>
        <dbReference type="PROSITE" id="PS50977"/>
    </source>
</evidence>
<dbReference type="EMBL" id="JADLRE010000016">
    <property type="protein sequence ID" value="MBF6227482.1"/>
    <property type="molecule type" value="Genomic_DNA"/>
</dbReference>
<dbReference type="PRINTS" id="PR00455">
    <property type="entry name" value="HTHTETR"/>
</dbReference>
<organism evidence="5 6">
    <name type="scientific">Nocardia abscessus</name>
    <dbReference type="NCBI Taxonomy" id="120957"/>
    <lineage>
        <taxon>Bacteria</taxon>
        <taxon>Bacillati</taxon>
        <taxon>Actinomycetota</taxon>
        <taxon>Actinomycetes</taxon>
        <taxon>Mycobacteriales</taxon>
        <taxon>Nocardiaceae</taxon>
        <taxon>Nocardia</taxon>
    </lineage>
</organism>
<dbReference type="Gene3D" id="1.10.357.10">
    <property type="entry name" value="Tetracycline Repressor, domain 2"/>
    <property type="match status" value="1"/>
</dbReference>
<feature type="compositionally biased region" description="Basic and acidic residues" evidence="3">
    <location>
        <begin position="1"/>
        <end position="12"/>
    </location>
</feature>
<dbReference type="InterPro" id="IPR009057">
    <property type="entry name" value="Homeodomain-like_sf"/>
</dbReference>
<feature type="region of interest" description="Disordered" evidence="3">
    <location>
        <begin position="1"/>
        <end position="21"/>
    </location>
</feature>
<proteinExistence type="predicted"/>
<feature type="DNA-binding region" description="H-T-H motif" evidence="2">
    <location>
        <begin position="47"/>
        <end position="66"/>
    </location>
</feature>
<evidence type="ECO:0000313" key="6">
    <source>
        <dbReference type="Proteomes" id="UP000807309"/>
    </source>
</evidence>
<evidence type="ECO:0000256" key="2">
    <source>
        <dbReference type="PROSITE-ProRule" id="PRU00335"/>
    </source>
</evidence>
<accession>A0ABS0CAV6</accession>
<keyword evidence="6" id="KW-1185">Reference proteome</keyword>
<dbReference type="Pfam" id="PF00440">
    <property type="entry name" value="TetR_N"/>
    <property type="match status" value="1"/>
</dbReference>
<sequence>MTLRDHGPKDGRSYGGLSKEQRVAQRQTRLIDAALELFGTQGYAATSIERLCTLANVSTRSFYEDMGSREALLIALADRIISRALECALAALAATENEPLPTRVVASFRAYLGVTCADARCARVCYVEVVGVSAAVEEWRRQQRRLLSALLISEAERAVGRGETGPRRFDLFALAVIGAVTSLAQEMVQSTAPDTAVGLDEICQEIAYFVNSGLSRTCVDLGMEEAAGRGPAAPRLLLGPTAEADVS</sequence>
<reference evidence="5 6" key="1">
    <citation type="submission" date="2020-10" db="EMBL/GenBank/DDBJ databases">
        <title>Identification of Nocardia species via Next-generation sequencing and recognition of intraspecies genetic diversity.</title>
        <authorList>
            <person name="Li P."/>
            <person name="Li P."/>
            <person name="Lu B."/>
        </authorList>
    </citation>
    <scope>NUCLEOTIDE SEQUENCE [LARGE SCALE GENOMIC DNA]</scope>
    <source>
        <strain evidence="5 6">N-11</strain>
    </source>
</reference>
<dbReference type="InterPro" id="IPR001647">
    <property type="entry name" value="HTH_TetR"/>
</dbReference>
<dbReference type="PANTHER" id="PTHR30055:SF226">
    <property type="entry name" value="HTH-TYPE TRANSCRIPTIONAL REGULATOR PKSA"/>
    <property type="match status" value="1"/>
</dbReference>
<dbReference type="PANTHER" id="PTHR30055">
    <property type="entry name" value="HTH-TYPE TRANSCRIPTIONAL REGULATOR RUTR"/>
    <property type="match status" value="1"/>
</dbReference>
<dbReference type="SUPFAM" id="SSF46689">
    <property type="entry name" value="Homeodomain-like"/>
    <property type="match status" value="1"/>
</dbReference>
<dbReference type="PROSITE" id="PS50977">
    <property type="entry name" value="HTH_TETR_2"/>
    <property type="match status" value="1"/>
</dbReference>
<evidence type="ECO:0000313" key="5">
    <source>
        <dbReference type="EMBL" id="MBF6227482.1"/>
    </source>
</evidence>
<comment type="caution">
    <text evidence="5">The sequence shown here is derived from an EMBL/GenBank/DDBJ whole genome shotgun (WGS) entry which is preliminary data.</text>
</comment>
<evidence type="ECO:0000256" key="1">
    <source>
        <dbReference type="ARBA" id="ARBA00023125"/>
    </source>
</evidence>
<gene>
    <name evidence="5" type="ORF">IU470_20520</name>
</gene>
<name>A0ABS0CAV6_9NOCA</name>
<dbReference type="InterPro" id="IPR050109">
    <property type="entry name" value="HTH-type_TetR-like_transc_reg"/>
</dbReference>
<keyword evidence="1 2" id="KW-0238">DNA-binding</keyword>
<dbReference type="Proteomes" id="UP000807309">
    <property type="component" value="Unassembled WGS sequence"/>
</dbReference>
<dbReference type="RefSeq" id="WP_195034496.1">
    <property type="nucleotide sequence ID" value="NZ_JADLRE010000016.1"/>
</dbReference>